<evidence type="ECO:0000313" key="2">
    <source>
        <dbReference type="EMBL" id="MVP01194.1"/>
    </source>
</evidence>
<dbReference type="Gene3D" id="3.90.1200.10">
    <property type="match status" value="1"/>
</dbReference>
<dbReference type="Gene3D" id="3.30.200.20">
    <property type="entry name" value="Phosphorylase Kinase, domain 1"/>
    <property type="match status" value="1"/>
</dbReference>
<dbReference type="PANTHER" id="PTHR21310">
    <property type="entry name" value="AMINOGLYCOSIDE PHOSPHOTRANSFERASE-RELATED-RELATED"/>
    <property type="match status" value="1"/>
</dbReference>
<accession>A0A7X3K0F5</accession>
<sequence>MTNFPSNGHQTTIQAMLASANVHGLKLSPENVELNESGMDFLVVFAADAAGTVWVLRKPRRADVWERAENEHKVLKLVRQYVPIEVPDWRIFTPELIAYLLVKGNPVATVDPAGGGYSWLYEQHSLNHIFFDSLAEALSGLHGVDHKTAVEAGIRIKTPQEARQAFADNIAEVKSEFTIPAKLYERWTAWLSTDSYWPGHSVLNHGDLHPPHILVDETHRVTGFLDWTEAEIADPGKDFVIYFALFGEEGLRDLLERYEKAGGKVWPRMHEHIAEQWAAYPAIVAKFALVTGTESNMEMARGMLANWNV</sequence>
<dbReference type="InterPro" id="IPR051678">
    <property type="entry name" value="AGP_Transferase"/>
</dbReference>
<name>A0A7X3K0F5_9BACL</name>
<proteinExistence type="predicted"/>
<organism evidence="2 3">
    <name type="scientific">Paenibacillus lutrae</name>
    <dbReference type="NCBI Taxonomy" id="2078573"/>
    <lineage>
        <taxon>Bacteria</taxon>
        <taxon>Bacillati</taxon>
        <taxon>Bacillota</taxon>
        <taxon>Bacilli</taxon>
        <taxon>Bacillales</taxon>
        <taxon>Paenibacillaceae</taxon>
        <taxon>Paenibacillus</taxon>
    </lineage>
</organism>
<feature type="domain" description="Aminoglycoside phosphotransferase" evidence="1">
    <location>
        <begin position="33"/>
        <end position="271"/>
    </location>
</feature>
<gene>
    <name evidence="2" type="ORF">EDM21_16985</name>
</gene>
<comment type="caution">
    <text evidence="2">The sequence shown here is derived from an EMBL/GenBank/DDBJ whole genome shotgun (WGS) entry which is preliminary data.</text>
</comment>
<evidence type="ECO:0000259" key="1">
    <source>
        <dbReference type="Pfam" id="PF01636"/>
    </source>
</evidence>
<keyword evidence="2" id="KW-0808">Transferase</keyword>
<dbReference type="GO" id="GO:0016740">
    <property type="term" value="F:transferase activity"/>
    <property type="evidence" value="ECO:0007669"/>
    <property type="project" value="UniProtKB-KW"/>
</dbReference>
<dbReference type="Pfam" id="PF01636">
    <property type="entry name" value="APH"/>
    <property type="match status" value="1"/>
</dbReference>
<dbReference type="InterPro" id="IPR011009">
    <property type="entry name" value="Kinase-like_dom_sf"/>
</dbReference>
<dbReference type="OrthoDB" id="3806873at2"/>
<protein>
    <submittedName>
        <fullName evidence="2">Phosphotransferase</fullName>
    </submittedName>
</protein>
<reference evidence="2 3" key="1">
    <citation type="journal article" date="2019" name="Microorganisms">
        <title>Paenibacillus lutrae sp. nov., A Chitinolytic Species Isolated from A River Otter in Castril Natural Park, Granada, Spain.</title>
        <authorList>
            <person name="Rodriguez M."/>
            <person name="Reina J.C."/>
            <person name="Bejar V."/>
            <person name="Llamas I."/>
        </authorList>
    </citation>
    <scope>NUCLEOTIDE SEQUENCE [LARGE SCALE GENOMIC DNA]</scope>
    <source>
        <strain evidence="2 3">N10</strain>
    </source>
</reference>
<dbReference type="Proteomes" id="UP000490800">
    <property type="component" value="Unassembled WGS sequence"/>
</dbReference>
<dbReference type="RefSeq" id="WP_157337357.1">
    <property type="nucleotide sequence ID" value="NZ_RHLK01000010.1"/>
</dbReference>
<dbReference type="PANTHER" id="PTHR21310:SF15">
    <property type="entry name" value="AMINOGLYCOSIDE PHOSPHOTRANSFERASE DOMAIN-CONTAINING PROTEIN"/>
    <property type="match status" value="1"/>
</dbReference>
<dbReference type="CDD" id="cd05152">
    <property type="entry name" value="MPH2"/>
    <property type="match status" value="1"/>
</dbReference>
<dbReference type="SUPFAM" id="SSF56112">
    <property type="entry name" value="Protein kinase-like (PK-like)"/>
    <property type="match status" value="1"/>
</dbReference>
<keyword evidence="3" id="KW-1185">Reference proteome</keyword>
<evidence type="ECO:0000313" key="3">
    <source>
        <dbReference type="Proteomes" id="UP000490800"/>
    </source>
</evidence>
<dbReference type="InterPro" id="IPR002575">
    <property type="entry name" value="Aminoglycoside_PTrfase"/>
</dbReference>
<dbReference type="EMBL" id="RHLK01000010">
    <property type="protein sequence ID" value="MVP01194.1"/>
    <property type="molecule type" value="Genomic_DNA"/>
</dbReference>
<dbReference type="AlphaFoldDB" id="A0A7X3K0F5"/>